<name>A0A5Q0BLN9_9GAMM</name>
<dbReference type="EMBL" id="CP044205">
    <property type="protein sequence ID" value="QFY43017.1"/>
    <property type="molecule type" value="Genomic_DNA"/>
</dbReference>
<keyword evidence="2" id="KW-1185">Reference proteome</keyword>
<evidence type="ECO:0000313" key="1">
    <source>
        <dbReference type="EMBL" id="QFY43017.1"/>
    </source>
</evidence>
<dbReference type="KEGG" id="mmob:F6R98_10650"/>
<evidence type="ECO:0000313" key="2">
    <source>
        <dbReference type="Proteomes" id="UP000325755"/>
    </source>
</evidence>
<sequence length="72" mass="8288">MKIDENDLYLTTKKIRPIGDFKYAAKVQALYVMQGGERQRISHEFGEVFGQTDSEARAKMTAFVKEWATSQQ</sequence>
<protein>
    <submittedName>
        <fullName evidence="1">Uncharacterized protein</fullName>
    </submittedName>
</protein>
<reference evidence="1 2" key="1">
    <citation type="submission" date="2019-09" db="EMBL/GenBank/DDBJ databases">
        <title>Ecophysiology of the spiral-shaped methanotroph Methylospira mobilis as revealed by the complete genome sequence.</title>
        <authorList>
            <person name="Oshkin I.Y."/>
            <person name="Dedysh S.N."/>
            <person name="Miroshnikov K."/>
            <person name="Danilova O.V."/>
            <person name="Hakobyan A."/>
            <person name="Liesack W."/>
        </authorList>
    </citation>
    <scope>NUCLEOTIDE SEQUENCE [LARGE SCALE GENOMIC DNA]</scope>
    <source>
        <strain evidence="1 2">Shm1</strain>
    </source>
</reference>
<accession>A0A5Q0BLN9</accession>
<dbReference type="RefSeq" id="WP_153249001.1">
    <property type="nucleotide sequence ID" value="NZ_CP044205.1"/>
</dbReference>
<dbReference type="Proteomes" id="UP000325755">
    <property type="component" value="Chromosome"/>
</dbReference>
<dbReference type="InParanoid" id="A0A5Q0BLN9"/>
<organism evidence="1 2">
    <name type="scientific">Candidatus Methylospira mobilis</name>
    <dbReference type="NCBI Taxonomy" id="1808979"/>
    <lineage>
        <taxon>Bacteria</taxon>
        <taxon>Pseudomonadati</taxon>
        <taxon>Pseudomonadota</taxon>
        <taxon>Gammaproteobacteria</taxon>
        <taxon>Methylococcales</taxon>
        <taxon>Methylococcaceae</taxon>
        <taxon>Candidatus Methylospira</taxon>
    </lineage>
</organism>
<proteinExistence type="predicted"/>
<gene>
    <name evidence="1" type="ORF">F6R98_10650</name>
</gene>
<dbReference type="AlphaFoldDB" id="A0A5Q0BLN9"/>